<organism evidence="3 4">
    <name type="scientific">Rubus argutus</name>
    <name type="common">Southern blackberry</name>
    <dbReference type="NCBI Taxonomy" id="59490"/>
    <lineage>
        <taxon>Eukaryota</taxon>
        <taxon>Viridiplantae</taxon>
        <taxon>Streptophyta</taxon>
        <taxon>Embryophyta</taxon>
        <taxon>Tracheophyta</taxon>
        <taxon>Spermatophyta</taxon>
        <taxon>Magnoliopsida</taxon>
        <taxon>eudicotyledons</taxon>
        <taxon>Gunneridae</taxon>
        <taxon>Pentapetalae</taxon>
        <taxon>rosids</taxon>
        <taxon>fabids</taxon>
        <taxon>Rosales</taxon>
        <taxon>Rosaceae</taxon>
        <taxon>Rosoideae</taxon>
        <taxon>Rosoideae incertae sedis</taxon>
        <taxon>Rubus</taxon>
    </lineage>
</organism>
<dbReference type="Proteomes" id="UP001457282">
    <property type="component" value="Unassembled WGS sequence"/>
</dbReference>
<feature type="domain" description="RPW8" evidence="2">
    <location>
        <begin position="157"/>
        <end position="276"/>
    </location>
</feature>
<dbReference type="AlphaFoldDB" id="A0AAW1YAF8"/>
<accession>A0AAW1YAF8</accession>
<dbReference type="Pfam" id="PF05659">
    <property type="entry name" value="RPW8"/>
    <property type="match status" value="1"/>
</dbReference>
<gene>
    <name evidence="3" type="ORF">M0R45_011333</name>
</gene>
<dbReference type="EMBL" id="JBEDUW010000002">
    <property type="protein sequence ID" value="KAK9945837.1"/>
    <property type="molecule type" value="Genomic_DNA"/>
</dbReference>
<feature type="region of interest" description="Disordered" evidence="1">
    <location>
        <begin position="129"/>
        <end position="149"/>
    </location>
</feature>
<name>A0AAW1YAF8_RUBAR</name>
<evidence type="ECO:0000256" key="1">
    <source>
        <dbReference type="SAM" id="MobiDB-lite"/>
    </source>
</evidence>
<reference evidence="3 4" key="1">
    <citation type="journal article" date="2023" name="G3 (Bethesda)">
        <title>A chromosome-length genome assembly and annotation of blackberry (Rubus argutus, cv. 'Hillquist').</title>
        <authorList>
            <person name="Bruna T."/>
            <person name="Aryal R."/>
            <person name="Dudchenko O."/>
            <person name="Sargent D.J."/>
            <person name="Mead D."/>
            <person name="Buti M."/>
            <person name="Cavallini A."/>
            <person name="Hytonen T."/>
            <person name="Andres J."/>
            <person name="Pham M."/>
            <person name="Weisz D."/>
            <person name="Mascagni F."/>
            <person name="Usai G."/>
            <person name="Natali L."/>
            <person name="Bassil N."/>
            <person name="Fernandez G.E."/>
            <person name="Lomsadze A."/>
            <person name="Armour M."/>
            <person name="Olukolu B."/>
            <person name="Poorten T."/>
            <person name="Britton C."/>
            <person name="Davik J."/>
            <person name="Ashrafi H."/>
            <person name="Aiden E.L."/>
            <person name="Borodovsky M."/>
            <person name="Worthington M."/>
        </authorList>
    </citation>
    <scope>NUCLEOTIDE SEQUENCE [LARGE SCALE GENOMIC DNA]</scope>
    <source>
        <strain evidence="3">PI 553951</strain>
    </source>
</reference>
<evidence type="ECO:0000313" key="4">
    <source>
        <dbReference type="Proteomes" id="UP001457282"/>
    </source>
</evidence>
<proteinExistence type="predicted"/>
<evidence type="ECO:0000313" key="3">
    <source>
        <dbReference type="EMBL" id="KAK9945837.1"/>
    </source>
</evidence>
<feature type="compositionally biased region" description="Low complexity" evidence="1">
    <location>
        <begin position="131"/>
        <end position="145"/>
    </location>
</feature>
<comment type="caution">
    <text evidence="3">The sequence shown here is derived from an EMBL/GenBank/DDBJ whole genome shotgun (WGS) entry which is preliminary data.</text>
</comment>
<protein>
    <recommendedName>
        <fullName evidence="2">RPW8 domain-containing protein</fullName>
    </recommendedName>
</protein>
<sequence length="307" mass="35932">MEKNRKLKTLLGFFRSTLNTLKERIIQPVQEGRQIFSDQEGIMESVVVELQTASKLIGKFSKLRTWHYLWLDDYTEELLELDRYFRGLMESTWVREFRVVRQQNRDVHHMIEEMLQRMFDAYNKALESEMVPPQTESVPEEQPSPEGEEGVEQAALLVFRTLFDAVREAEDKDKAPRMFRYLLSDIENTLYSLQPFVEEMAEHNKVLERPKEELRNLKVQMEKGIEMVRMSAGVGKKWEGYTKKKYECINSLLGLNQCLQRQVCILRWQMAKNATKALDLVRKMERAVNEIEGSVGVQDQAEVAGTS</sequence>
<dbReference type="InterPro" id="IPR008808">
    <property type="entry name" value="Powdery_mildew-R_dom"/>
</dbReference>
<keyword evidence="4" id="KW-1185">Reference proteome</keyword>
<evidence type="ECO:0000259" key="2">
    <source>
        <dbReference type="Pfam" id="PF05659"/>
    </source>
</evidence>